<keyword evidence="3" id="KW-1185">Reference proteome</keyword>
<sequence length="209" mass="22581">MRRLVSAVVVVGVAASVVLTAVPVVAQGAPAGVPDREVVTPVSGDPALGDDIEKTYVQLHYPSPYSTMAHPEQCDWISYYRYRAKTGPAGTADADAVLTMQPGLYSGAANLDAQAPQVVRKAAAQGKFVEYIALDRRANCAEDRTGWDAAAKAGDYHVAGDYYFRGSTIDGKQYHYETPTDLSYIGEYGLALALDDWRAVIEHLLPTIW</sequence>
<protein>
    <recommendedName>
        <fullName evidence="4">Secreted protein</fullName>
    </recommendedName>
</protein>
<comment type="caution">
    <text evidence="2">The sequence shown here is derived from an EMBL/GenBank/DDBJ whole genome shotgun (WGS) entry which is preliminary data.</text>
</comment>
<evidence type="ECO:0008006" key="4">
    <source>
        <dbReference type="Google" id="ProtNLM"/>
    </source>
</evidence>
<evidence type="ECO:0000313" key="2">
    <source>
        <dbReference type="EMBL" id="NMN94251.1"/>
    </source>
</evidence>
<dbReference type="AlphaFoldDB" id="A0A848K6W0"/>
<name>A0A848K6W0_9NOCA</name>
<reference evidence="2 3" key="1">
    <citation type="submission" date="2019-05" db="EMBL/GenBank/DDBJ databases">
        <authorList>
            <person name="Lee S.D."/>
        </authorList>
    </citation>
    <scope>NUCLEOTIDE SEQUENCE [LARGE SCALE GENOMIC DNA]</scope>
    <source>
        <strain evidence="2 3">YC2-7</strain>
    </source>
</reference>
<keyword evidence="1" id="KW-0732">Signal</keyword>
<evidence type="ECO:0000313" key="3">
    <source>
        <dbReference type="Proteomes" id="UP000535543"/>
    </source>
</evidence>
<feature type="chain" id="PRO_5032792406" description="Secreted protein" evidence="1">
    <location>
        <begin position="27"/>
        <end position="209"/>
    </location>
</feature>
<proteinExistence type="predicted"/>
<feature type="signal peptide" evidence="1">
    <location>
        <begin position="1"/>
        <end position="26"/>
    </location>
</feature>
<dbReference type="EMBL" id="VCQU01000001">
    <property type="protein sequence ID" value="NMN94251.1"/>
    <property type="molecule type" value="Genomic_DNA"/>
</dbReference>
<gene>
    <name evidence="2" type="ORF">FGL95_04260</name>
</gene>
<evidence type="ECO:0000256" key="1">
    <source>
        <dbReference type="SAM" id="SignalP"/>
    </source>
</evidence>
<accession>A0A848K6W0</accession>
<organism evidence="2 3">
    <name type="scientific">Antrihabitans stalactiti</name>
    <dbReference type="NCBI Taxonomy" id="2584121"/>
    <lineage>
        <taxon>Bacteria</taxon>
        <taxon>Bacillati</taxon>
        <taxon>Actinomycetota</taxon>
        <taxon>Actinomycetes</taxon>
        <taxon>Mycobacteriales</taxon>
        <taxon>Nocardiaceae</taxon>
        <taxon>Antrihabitans</taxon>
    </lineage>
</organism>
<dbReference type="Proteomes" id="UP000535543">
    <property type="component" value="Unassembled WGS sequence"/>
</dbReference>
<reference evidence="2 3" key="2">
    <citation type="submission" date="2020-06" db="EMBL/GenBank/DDBJ databases">
        <title>Antribacter stalactiti gen. nov., sp. nov., a new member of the family Nacardiaceae isolated from a cave.</title>
        <authorList>
            <person name="Kim I.S."/>
        </authorList>
    </citation>
    <scope>NUCLEOTIDE SEQUENCE [LARGE SCALE GENOMIC DNA]</scope>
    <source>
        <strain evidence="2 3">YC2-7</strain>
    </source>
</reference>
<dbReference type="RefSeq" id="WP_169584925.1">
    <property type="nucleotide sequence ID" value="NZ_VCQU01000001.1"/>
</dbReference>